<protein>
    <submittedName>
        <fullName evidence="3">Lipopolysaccharide core biosynthesis glycosyltransferase LpsE</fullName>
    </submittedName>
</protein>
<feature type="domain" description="Glycosyltransferase subfamily 4-like N-terminal" evidence="2">
    <location>
        <begin position="13"/>
        <end position="156"/>
    </location>
</feature>
<reference evidence="3" key="1">
    <citation type="journal article" date="2014" name="Int. J. Syst. Evol. Microbiol.">
        <title>Complete genome sequence of Corynebacterium casei LMG S-19264T (=DSM 44701T), isolated from a smear-ripened cheese.</title>
        <authorList>
            <consortium name="US DOE Joint Genome Institute (JGI-PGF)"/>
            <person name="Walter F."/>
            <person name="Albersmeier A."/>
            <person name="Kalinowski J."/>
            <person name="Ruckert C."/>
        </authorList>
    </citation>
    <scope>NUCLEOTIDE SEQUENCE</scope>
    <source>
        <strain evidence="3">KCTC 12870</strain>
    </source>
</reference>
<dbReference type="Pfam" id="PF00534">
    <property type="entry name" value="Glycos_transf_1"/>
    <property type="match status" value="1"/>
</dbReference>
<organism evidence="3 4">
    <name type="scientific">Cerasicoccus arenae</name>
    <dbReference type="NCBI Taxonomy" id="424488"/>
    <lineage>
        <taxon>Bacteria</taxon>
        <taxon>Pseudomonadati</taxon>
        <taxon>Verrucomicrobiota</taxon>
        <taxon>Opitutia</taxon>
        <taxon>Puniceicoccales</taxon>
        <taxon>Cerasicoccaceae</taxon>
        <taxon>Cerasicoccus</taxon>
    </lineage>
</organism>
<evidence type="ECO:0000259" key="2">
    <source>
        <dbReference type="Pfam" id="PF13439"/>
    </source>
</evidence>
<dbReference type="Pfam" id="PF13439">
    <property type="entry name" value="Glyco_transf_4"/>
    <property type="match status" value="1"/>
</dbReference>
<reference evidence="3" key="2">
    <citation type="submission" date="2020-09" db="EMBL/GenBank/DDBJ databases">
        <authorList>
            <person name="Sun Q."/>
            <person name="Kim S."/>
        </authorList>
    </citation>
    <scope>NUCLEOTIDE SEQUENCE</scope>
    <source>
        <strain evidence="3">KCTC 12870</strain>
    </source>
</reference>
<evidence type="ECO:0000313" key="4">
    <source>
        <dbReference type="Proteomes" id="UP000642829"/>
    </source>
</evidence>
<evidence type="ECO:0000259" key="1">
    <source>
        <dbReference type="Pfam" id="PF00534"/>
    </source>
</evidence>
<dbReference type="Proteomes" id="UP000642829">
    <property type="component" value="Unassembled WGS sequence"/>
</dbReference>
<dbReference type="PANTHER" id="PTHR12526:SF630">
    <property type="entry name" value="GLYCOSYLTRANSFERASE"/>
    <property type="match status" value="1"/>
</dbReference>
<dbReference type="RefSeq" id="WP_189517347.1">
    <property type="nucleotide sequence ID" value="NZ_BMXG01000031.1"/>
</dbReference>
<dbReference type="Gene3D" id="3.40.50.2000">
    <property type="entry name" value="Glycogen Phosphorylase B"/>
    <property type="match status" value="2"/>
</dbReference>
<name>A0A8J3GGD7_9BACT</name>
<dbReference type="SUPFAM" id="SSF53756">
    <property type="entry name" value="UDP-Glycosyltransferase/glycogen phosphorylase"/>
    <property type="match status" value="1"/>
</dbReference>
<dbReference type="InterPro" id="IPR001296">
    <property type="entry name" value="Glyco_trans_1"/>
</dbReference>
<dbReference type="InterPro" id="IPR028098">
    <property type="entry name" value="Glyco_trans_4-like_N"/>
</dbReference>
<sequence length="363" mass="40080">MKIAIIQDWLRTGGTEKHTVHLANRFAMAGQESFVVTFRPGGALSKNLSARRIALQPADSHLNIWTPGLTTTLRAEKPDIILLMGKVANSRGLRLKERVPESVIVGTLRTGNPIPLAYARSLCVDDAVVCNAEWTAERAREIGVARDRVLVAPNAVGRNWDWSQRDALREQIRKEQDVGESPVFLKVAGFRSGKGQPELISALANFRPQGNWRLWLVGDGPTRKECESACRELGLAEKVKFWGNVADPFPLLAGADVAVFTSQAESQPNALVEAQWCGLPVVAYCTGGVRECFMPDLSGYAVPLNDAAIFRDQLGALVDNATLRGEMSRRGREFAIQKFQSGDNAARYLDLFERLLKKRRMAI</sequence>
<dbReference type="GO" id="GO:0016757">
    <property type="term" value="F:glycosyltransferase activity"/>
    <property type="evidence" value="ECO:0007669"/>
    <property type="project" value="InterPro"/>
</dbReference>
<dbReference type="EMBL" id="BMXG01000031">
    <property type="protein sequence ID" value="GHC13176.1"/>
    <property type="molecule type" value="Genomic_DNA"/>
</dbReference>
<dbReference type="CDD" id="cd03811">
    <property type="entry name" value="GT4_GT28_WabH-like"/>
    <property type="match status" value="1"/>
</dbReference>
<comment type="caution">
    <text evidence="3">The sequence shown here is derived from an EMBL/GenBank/DDBJ whole genome shotgun (WGS) entry which is preliminary data.</text>
</comment>
<gene>
    <name evidence="3" type="primary">lpsE</name>
    <name evidence="3" type="ORF">GCM10007047_33110</name>
</gene>
<evidence type="ECO:0000313" key="3">
    <source>
        <dbReference type="EMBL" id="GHC13176.1"/>
    </source>
</evidence>
<feature type="domain" description="Glycosyl transferase family 1" evidence="1">
    <location>
        <begin position="170"/>
        <end position="333"/>
    </location>
</feature>
<dbReference type="PANTHER" id="PTHR12526">
    <property type="entry name" value="GLYCOSYLTRANSFERASE"/>
    <property type="match status" value="1"/>
</dbReference>
<keyword evidence="4" id="KW-1185">Reference proteome</keyword>
<accession>A0A8J3GGD7</accession>
<proteinExistence type="predicted"/>
<dbReference type="AlphaFoldDB" id="A0A8J3GGD7"/>